<reference evidence="3" key="1">
    <citation type="submission" date="2018-12" db="EMBL/GenBank/DDBJ databases">
        <title>Dusodibacter welbiota gen. nov., sp. nov., isolated from human faeces and emended description of the Oscillibacter genus.</title>
        <authorList>
            <person name="Le Roy T."/>
            <person name="Van der Smissen P."/>
            <person name="Delzenne N."/>
            <person name="Muccioli G."/>
            <person name="Collet J.F."/>
            <person name="Cani P.D."/>
        </authorList>
    </citation>
    <scope>NUCLEOTIDE SEQUENCE [LARGE SCALE GENOMIC DNA]</scope>
    <source>
        <strain evidence="3">J115</strain>
    </source>
</reference>
<dbReference type="GO" id="GO:0016788">
    <property type="term" value="F:hydrolase activity, acting on ester bonds"/>
    <property type="evidence" value="ECO:0007669"/>
    <property type="project" value="InterPro"/>
</dbReference>
<sequence length="186" mass="21871">MQKRSHKLLAATLLENTQGFQARRFELAFLFGSFQPDCNPLTYLKGSLRAYKFRGHNYSNSQHYIYSRISRLQRRQRWTIWQYYTLGKLTHYLADAFTYPHNENYPDSMLCHHQYETDLRAYLEEYLATRALRREKFRQDVADALQELHRQYMAGVADMRKDVQFILKATSLLMAGCLPASAAAAV</sequence>
<dbReference type="InterPro" id="IPR029002">
    <property type="entry name" value="PLPC/GPLD1"/>
</dbReference>
<gene>
    <name evidence="2" type="ORF">EIO64_10785</name>
</gene>
<proteinExistence type="predicted"/>
<dbReference type="InterPro" id="IPR008947">
    <property type="entry name" value="PLipase_C/P1_nuclease_dom_sf"/>
</dbReference>
<organism evidence="2 3">
    <name type="scientific">Dysosmobacter welbionis</name>
    <dbReference type="NCBI Taxonomy" id="2093857"/>
    <lineage>
        <taxon>Bacteria</taxon>
        <taxon>Bacillati</taxon>
        <taxon>Bacillota</taxon>
        <taxon>Clostridia</taxon>
        <taxon>Eubacteriales</taxon>
        <taxon>Oscillospiraceae</taxon>
        <taxon>Dysosmobacter</taxon>
    </lineage>
</organism>
<dbReference type="EMBL" id="CP034413">
    <property type="protein sequence ID" value="QCI59646.1"/>
    <property type="molecule type" value="Genomic_DNA"/>
</dbReference>
<evidence type="ECO:0000313" key="3">
    <source>
        <dbReference type="Proteomes" id="UP000298642"/>
    </source>
</evidence>
<protein>
    <submittedName>
        <fullName evidence="2">Zinc dependent phospholipase C family protein</fullName>
    </submittedName>
</protein>
<dbReference type="RefSeq" id="WP_021747999.1">
    <property type="nucleotide sequence ID" value="NZ_CAUWCU010000025.1"/>
</dbReference>
<dbReference type="AlphaFoldDB" id="A0A4D7AUK7"/>
<dbReference type="Pfam" id="PF00882">
    <property type="entry name" value="Zn_dep_PLPC"/>
    <property type="match status" value="1"/>
</dbReference>
<keyword evidence="3" id="KW-1185">Reference proteome</keyword>
<evidence type="ECO:0000259" key="1">
    <source>
        <dbReference type="Pfam" id="PF00882"/>
    </source>
</evidence>
<name>A0A4D7AUK7_9FIRM</name>
<accession>A0A4D7AUK7</accession>
<dbReference type="SUPFAM" id="SSF48537">
    <property type="entry name" value="Phospholipase C/P1 nuclease"/>
    <property type="match status" value="1"/>
</dbReference>
<feature type="domain" description="Phospholipase C/D" evidence="1">
    <location>
        <begin position="5"/>
        <end position="152"/>
    </location>
</feature>
<dbReference type="KEGG" id="obj:EIO64_10785"/>
<dbReference type="Proteomes" id="UP000298642">
    <property type="component" value="Chromosome"/>
</dbReference>
<evidence type="ECO:0000313" key="2">
    <source>
        <dbReference type="EMBL" id="QCI59646.1"/>
    </source>
</evidence>
<dbReference type="GeneID" id="89520513"/>
<dbReference type="Gene3D" id="1.10.575.10">
    <property type="entry name" value="P1 Nuclease"/>
    <property type="match status" value="1"/>
</dbReference>